<evidence type="ECO:0000256" key="3">
    <source>
        <dbReference type="ARBA" id="ARBA00022475"/>
    </source>
</evidence>
<evidence type="ECO:0000256" key="10">
    <source>
        <dbReference type="SAM" id="Phobius"/>
    </source>
</evidence>
<keyword evidence="4" id="KW-0488">Methylation</keyword>
<dbReference type="Proteomes" id="UP000218979">
    <property type="component" value="Unassembled WGS sequence"/>
</dbReference>
<gene>
    <name evidence="11" type="ORF">RR45_GL000574</name>
    <name evidence="12" type="ORF">SAMN02746068_01798</name>
</gene>
<keyword evidence="14" id="KW-1185">Reference proteome</keyword>
<protein>
    <submittedName>
        <fullName evidence="12">Competence protein ComGC</fullName>
    </submittedName>
</protein>
<dbReference type="Gene3D" id="3.30.700.10">
    <property type="entry name" value="Glycoprotein, Type 4 Pilin"/>
    <property type="match status" value="1"/>
</dbReference>
<evidence type="ECO:0000256" key="2">
    <source>
        <dbReference type="ARBA" id="ARBA00004241"/>
    </source>
</evidence>
<reference evidence="12 13" key="2">
    <citation type="submission" date="2016-11" db="EMBL/GenBank/DDBJ databases">
        <authorList>
            <person name="Jaros S."/>
            <person name="Januszkiewicz K."/>
            <person name="Wedrychowicz H."/>
        </authorList>
    </citation>
    <scope>NUCLEOTIDE SEQUENCE [LARGE SCALE GENOMIC DNA]</scope>
    <source>
        <strain evidence="12 13">DSM 22330</strain>
    </source>
</reference>
<evidence type="ECO:0000256" key="7">
    <source>
        <dbReference type="ARBA" id="ARBA00023136"/>
    </source>
</evidence>
<evidence type="ECO:0000256" key="8">
    <source>
        <dbReference type="ARBA" id="ARBA00023287"/>
    </source>
</evidence>
<dbReference type="EMBL" id="FPKS01000013">
    <property type="protein sequence ID" value="SFZ76015.1"/>
    <property type="molecule type" value="Genomic_DNA"/>
</dbReference>
<proteinExistence type="inferred from homology"/>
<dbReference type="OrthoDB" id="2232493at2"/>
<dbReference type="Pfam" id="PF07963">
    <property type="entry name" value="N_methyl"/>
    <property type="match status" value="1"/>
</dbReference>
<keyword evidence="5 10" id="KW-0812">Transmembrane</keyword>
<keyword evidence="6 10" id="KW-1133">Transmembrane helix</keyword>
<dbReference type="NCBIfam" id="TIGR02532">
    <property type="entry name" value="IV_pilin_GFxxxE"/>
    <property type="match status" value="1"/>
</dbReference>
<dbReference type="InterPro" id="IPR000983">
    <property type="entry name" value="Bac_GSPG_pilin"/>
</dbReference>
<comment type="similarity">
    <text evidence="9">Belongs to the ComGC family.</text>
</comment>
<evidence type="ECO:0000313" key="11">
    <source>
        <dbReference type="EMBL" id="PCS02385.1"/>
    </source>
</evidence>
<organism evidence="12 13">
    <name type="scientific">Pseudolactococcus chungangensis CAU 28 = DSM 22330</name>
    <dbReference type="NCBI Taxonomy" id="1122154"/>
    <lineage>
        <taxon>Bacteria</taxon>
        <taxon>Bacillati</taxon>
        <taxon>Bacillota</taxon>
        <taxon>Bacilli</taxon>
        <taxon>Lactobacillales</taxon>
        <taxon>Streptococcaceae</taxon>
        <taxon>Pseudolactococcus</taxon>
    </lineage>
</organism>
<dbReference type="RefSeq" id="WP_031366978.1">
    <property type="nucleotide sequence ID" value="NZ_FPKS01000013.1"/>
</dbReference>
<dbReference type="InterPro" id="IPR016940">
    <property type="entry name" value="ComGC"/>
</dbReference>
<dbReference type="STRING" id="1122154.SAMN02746068_01798"/>
<accession>A0A1K2HGY3</accession>
<keyword evidence="7 10" id="KW-0472">Membrane</keyword>
<evidence type="ECO:0000256" key="6">
    <source>
        <dbReference type="ARBA" id="ARBA00022989"/>
    </source>
</evidence>
<keyword evidence="3" id="KW-1003">Cell membrane</keyword>
<evidence type="ECO:0000256" key="5">
    <source>
        <dbReference type="ARBA" id="ARBA00022692"/>
    </source>
</evidence>
<dbReference type="SUPFAM" id="SSF54523">
    <property type="entry name" value="Pili subunits"/>
    <property type="match status" value="1"/>
</dbReference>
<reference evidence="11 14" key="1">
    <citation type="submission" date="2014-12" db="EMBL/GenBank/DDBJ databases">
        <title>Draft genome sequences of 10 type strains of Lactococcus.</title>
        <authorList>
            <person name="Sun Z."/>
            <person name="Zhong Z."/>
            <person name="Liu W."/>
            <person name="Zhang W."/>
            <person name="Zhang H."/>
        </authorList>
    </citation>
    <scope>NUCLEOTIDE SEQUENCE [LARGE SCALE GENOMIC DNA]</scope>
    <source>
        <strain evidence="11 14">DSM 22330</strain>
    </source>
</reference>
<dbReference type="GO" id="GO:0005886">
    <property type="term" value="C:plasma membrane"/>
    <property type="evidence" value="ECO:0007669"/>
    <property type="project" value="UniProtKB-SubCell"/>
</dbReference>
<evidence type="ECO:0000313" key="12">
    <source>
        <dbReference type="EMBL" id="SFZ76015.1"/>
    </source>
</evidence>
<dbReference type="PRINTS" id="PR00813">
    <property type="entry name" value="BCTERIALGSPG"/>
</dbReference>
<dbReference type="GO" id="GO:0009986">
    <property type="term" value="C:cell surface"/>
    <property type="evidence" value="ECO:0007669"/>
    <property type="project" value="UniProtKB-SubCell"/>
</dbReference>
<evidence type="ECO:0000313" key="14">
    <source>
        <dbReference type="Proteomes" id="UP000218979"/>
    </source>
</evidence>
<dbReference type="InterPro" id="IPR045584">
    <property type="entry name" value="Pilin-like"/>
</dbReference>
<dbReference type="GO" id="GO:0030420">
    <property type="term" value="P:establishment of competence for transformation"/>
    <property type="evidence" value="ECO:0007669"/>
    <property type="project" value="UniProtKB-KW"/>
</dbReference>
<dbReference type="NCBIfam" id="NF040999">
    <property type="entry name" value="pilin_ComGC"/>
    <property type="match status" value="1"/>
</dbReference>
<evidence type="ECO:0000256" key="4">
    <source>
        <dbReference type="ARBA" id="ARBA00022481"/>
    </source>
</evidence>
<feature type="transmembrane region" description="Helical" evidence="10">
    <location>
        <begin position="15"/>
        <end position="38"/>
    </location>
</feature>
<name>A0A1K2HGY3_9LACT</name>
<keyword evidence="8" id="KW-0178">Competence</keyword>
<dbReference type="AlphaFoldDB" id="A0A1K2HGY3"/>
<evidence type="ECO:0000256" key="9">
    <source>
        <dbReference type="ARBA" id="ARBA00043982"/>
    </source>
</evidence>
<dbReference type="Proteomes" id="UP000185655">
    <property type="component" value="Unassembled WGS sequence"/>
</dbReference>
<evidence type="ECO:0000313" key="13">
    <source>
        <dbReference type="Proteomes" id="UP000185655"/>
    </source>
</evidence>
<comment type="subcellular location">
    <subcellularLocation>
        <location evidence="1">Cell membrane</location>
        <topology evidence="1">Single-pass membrane protein</topology>
    </subcellularLocation>
    <subcellularLocation>
        <location evidence="2">Cell surface</location>
    </subcellularLocation>
</comment>
<dbReference type="GO" id="GO:0015628">
    <property type="term" value="P:protein secretion by the type II secretion system"/>
    <property type="evidence" value="ECO:0007669"/>
    <property type="project" value="InterPro"/>
</dbReference>
<sequence length="110" mass="12297">MKENSIFSKIKQKQVAGFTLVEMLIVLLIISVLILLFVPNLSKQKEAVKNTGNGAVVKVIHSQAELYKLDHTDEATLSKLVSNGNITQKQADAYNEYYKKNTSETRDIAN</sequence>
<evidence type="ECO:0000256" key="1">
    <source>
        <dbReference type="ARBA" id="ARBA00004162"/>
    </source>
</evidence>
<dbReference type="EMBL" id="JXJT01000016">
    <property type="protein sequence ID" value="PCS02385.1"/>
    <property type="molecule type" value="Genomic_DNA"/>
</dbReference>
<dbReference type="PIRSF" id="PIRSF029928">
    <property type="entry name" value="Late_competence_ComGC"/>
    <property type="match status" value="1"/>
</dbReference>
<dbReference type="GO" id="GO:0015627">
    <property type="term" value="C:type II protein secretion system complex"/>
    <property type="evidence" value="ECO:0007669"/>
    <property type="project" value="InterPro"/>
</dbReference>
<dbReference type="InterPro" id="IPR012902">
    <property type="entry name" value="N_methyl_site"/>
</dbReference>
<dbReference type="PROSITE" id="PS00409">
    <property type="entry name" value="PROKAR_NTER_METHYL"/>
    <property type="match status" value="1"/>
</dbReference>